<dbReference type="GO" id="GO:0070273">
    <property type="term" value="F:phosphatidylinositol-4-phosphate binding"/>
    <property type="evidence" value="ECO:0007669"/>
    <property type="project" value="InterPro"/>
</dbReference>
<comment type="subcellular location">
    <subcellularLocation>
        <location evidence="1">Golgi apparatus membrane</location>
        <topology evidence="1">Peripheral membrane protein</topology>
        <orientation evidence="1">Cytoplasmic side</orientation>
    </subcellularLocation>
</comment>
<evidence type="ECO:0008006" key="7">
    <source>
        <dbReference type="Google" id="ProtNLM"/>
    </source>
</evidence>
<evidence type="ECO:0000313" key="5">
    <source>
        <dbReference type="EMBL" id="GGL21133.1"/>
    </source>
</evidence>
<evidence type="ECO:0000256" key="1">
    <source>
        <dbReference type="ARBA" id="ARBA00004255"/>
    </source>
</evidence>
<accession>A0A8J3FTP8</accession>
<dbReference type="AlphaFoldDB" id="A0A8J3FTP8"/>
<keyword evidence="3" id="KW-0446">Lipid-binding</keyword>
<dbReference type="InterPro" id="IPR038261">
    <property type="entry name" value="GPP34-like_sf"/>
</dbReference>
<dbReference type="GO" id="GO:0005737">
    <property type="term" value="C:cytoplasm"/>
    <property type="evidence" value="ECO:0007669"/>
    <property type="project" value="UniProtKB-ARBA"/>
</dbReference>
<keyword evidence="6" id="KW-1185">Reference proteome</keyword>
<evidence type="ECO:0000313" key="6">
    <source>
        <dbReference type="Proteomes" id="UP000656042"/>
    </source>
</evidence>
<evidence type="ECO:0000256" key="4">
    <source>
        <dbReference type="ARBA" id="ARBA00023136"/>
    </source>
</evidence>
<organism evidence="5 6">
    <name type="scientific">Mangrovihabitans endophyticus</name>
    <dbReference type="NCBI Taxonomy" id="1751298"/>
    <lineage>
        <taxon>Bacteria</taxon>
        <taxon>Bacillati</taxon>
        <taxon>Actinomycetota</taxon>
        <taxon>Actinomycetes</taxon>
        <taxon>Micromonosporales</taxon>
        <taxon>Micromonosporaceae</taxon>
        <taxon>Mangrovihabitans</taxon>
    </lineage>
</organism>
<dbReference type="EMBL" id="BMMX01000090">
    <property type="protein sequence ID" value="GGL21133.1"/>
    <property type="molecule type" value="Genomic_DNA"/>
</dbReference>
<reference evidence="5" key="2">
    <citation type="submission" date="2020-09" db="EMBL/GenBank/DDBJ databases">
        <authorList>
            <person name="Sun Q."/>
            <person name="Zhou Y."/>
        </authorList>
    </citation>
    <scope>NUCLEOTIDE SEQUENCE</scope>
    <source>
        <strain evidence="5">CGMCC 4.7299</strain>
    </source>
</reference>
<sequence length="204" mass="21601">MLADEAFWLTHHDWTGGLRTSARAAGVMVAAALLGELATSEAVGVSGGMVVAWVPAPVLDELGGRVVTQIAGEGQRHPAGTWLEVLSAGCCERVAQRLVASGAAVAHRAGVRRRLVVTARQGDTGPAWVHAGLVHAVREGWTLTDTQRFLLALIWNSSITEHPLQAVGEDLVEHAYGQVQQVVGVWRELIEAATTVIRTGAVAR</sequence>
<keyword evidence="2" id="KW-0333">Golgi apparatus</keyword>
<dbReference type="Pfam" id="PF05719">
    <property type="entry name" value="GPP34"/>
    <property type="match status" value="1"/>
</dbReference>
<name>A0A8J3FTP8_9ACTN</name>
<proteinExistence type="predicted"/>
<evidence type="ECO:0000256" key="3">
    <source>
        <dbReference type="ARBA" id="ARBA00023121"/>
    </source>
</evidence>
<keyword evidence="4" id="KW-0472">Membrane</keyword>
<dbReference type="InterPro" id="IPR008628">
    <property type="entry name" value="GPP34-like"/>
</dbReference>
<dbReference type="Proteomes" id="UP000656042">
    <property type="component" value="Unassembled WGS sequence"/>
</dbReference>
<dbReference type="Gene3D" id="1.10.3630.10">
    <property type="entry name" value="yeast vps74-n-term truncation variant domain like"/>
    <property type="match status" value="1"/>
</dbReference>
<protein>
    <recommendedName>
        <fullName evidence="7">Golgi phosphoprotein 3 (GPP34)</fullName>
    </recommendedName>
</protein>
<reference evidence="5" key="1">
    <citation type="journal article" date="2014" name="Int. J. Syst. Evol. Microbiol.">
        <title>Complete genome sequence of Corynebacterium casei LMG S-19264T (=DSM 44701T), isolated from a smear-ripened cheese.</title>
        <authorList>
            <consortium name="US DOE Joint Genome Institute (JGI-PGF)"/>
            <person name="Walter F."/>
            <person name="Albersmeier A."/>
            <person name="Kalinowski J."/>
            <person name="Ruckert C."/>
        </authorList>
    </citation>
    <scope>NUCLEOTIDE SEQUENCE</scope>
    <source>
        <strain evidence="5">CGMCC 4.7299</strain>
    </source>
</reference>
<evidence type="ECO:0000256" key="2">
    <source>
        <dbReference type="ARBA" id="ARBA00023034"/>
    </source>
</evidence>
<gene>
    <name evidence="5" type="ORF">GCM10012284_64750</name>
</gene>
<dbReference type="RefSeq" id="WP_268240511.1">
    <property type="nucleotide sequence ID" value="NZ_BMMX01000090.1"/>
</dbReference>
<comment type="caution">
    <text evidence="5">The sequence shown here is derived from an EMBL/GenBank/DDBJ whole genome shotgun (WGS) entry which is preliminary data.</text>
</comment>
<dbReference type="GO" id="GO:0012505">
    <property type="term" value="C:endomembrane system"/>
    <property type="evidence" value="ECO:0007669"/>
    <property type="project" value="UniProtKB-ARBA"/>
</dbReference>